<keyword evidence="9" id="KW-0786">Thiamine pyrophosphate</keyword>
<dbReference type="AlphaFoldDB" id="A0A2H0LQK4"/>
<evidence type="ECO:0000259" key="10">
    <source>
        <dbReference type="SMART" id="SM00861"/>
    </source>
</evidence>
<evidence type="ECO:0000256" key="1">
    <source>
        <dbReference type="ARBA" id="ARBA00001913"/>
    </source>
</evidence>
<keyword evidence="6" id="KW-0479">Metal-binding</keyword>
<proteinExistence type="inferred from homology"/>
<keyword evidence="7" id="KW-0106">Calcium</keyword>
<dbReference type="Gene3D" id="3.40.50.970">
    <property type="match status" value="1"/>
</dbReference>
<dbReference type="Gene3D" id="3.40.50.920">
    <property type="match status" value="1"/>
</dbReference>
<evidence type="ECO:0000256" key="2">
    <source>
        <dbReference type="ARBA" id="ARBA00001964"/>
    </source>
</evidence>
<dbReference type="PANTHER" id="PTHR43195">
    <property type="entry name" value="TRANSKETOLASE"/>
    <property type="match status" value="1"/>
</dbReference>
<dbReference type="PANTHER" id="PTHR43195:SF1">
    <property type="entry name" value="FI06132P-RELATED"/>
    <property type="match status" value="1"/>
</dbReference>
<protein>
    <submittedName>
        <fullName evidence="11">Transketolase</fullName>
    </submittedName>
</protein>
<evidence type="ECO:0000256" key="9">
    <source>
        <dbReference type="ARBA" id="ARBA00023052"/>
    </source>
</evidence>
<sequence length="314" mass="33482">MGMATRDAYGKALVKLGETNSQVLVLDADLSKSTKSAGFQSKFPDRFIECGIAEANMAGIAAGLALSGFVPFINSFATFLMSKTYDQLRMSVAFPEVNVKAVGSHGGISVGEDGASQQSIEDFALAASLPNFSVISPCDEYSTEALVPQIAQSSGPVFMRTGRPKTPLVYDPKKPPHFEIGKGILLQDGQDVTIIANGLLVFEALSAADLLAEEGIKAAVIDMHTIKPLDEELVIAQAKKTNAVVSCEEHQIYGGLGSIVAKVLSEHCPTPIEFVAIQDTFAESGQPDELLEKYGLTAPHIQAAVKRVLKRKKK</sequence>
<name>A0A2H0LQK4_9BACT</name>
<comment type="subunit">
    <text evidence="4">Homodimer.</text>
</comment>
<comment type="cofactor">
    <cofactor evidence="2">
        <name>thiamine diphosphate</name>
        <dbReference type="ChEBI" id="CHEBI:58937"/>
    </cofactor>
</comment>
<dbReference type="Proteomes" id="UP000230859">
    <property type="component" value="Unassembled WGS sequence"/>
</dbReference>
<dbReference type="InterPro" id="IPR029061">
    <property type="entry name" value="THDP-binding"/>
</dbReference>
<evidence type="ECO:0000256" key="5">
    <source>
        <dbReference type="ARBA" id="ARBA00022679"/>
    </source>
</evidence>
<evidence type="ECO:0000256" key="6">
    <source>
        <dbReference type="ARBA" id="ARBA00022723"/>
    </source>
</evidence>
<keyword evidence="8" id="KW-0460">Magnesium</keyword>
<organism evidence="11 12">
    <name type="scientific">Candidatus Abzuiibacterium crystallinum</name>
    <dbReference type="NCBI Taxonomy" id="1974748"/>
    <lineage>
        <taxon>Bacteria</taxon>
        <taxon>Pseudomonadati</taxon>
        <taxon>Candidatus Omnitrophota</taxon>
        <taxon>Candidatus Abzuiibacterium</taxon>
    </lineage>
</organism>
<dbReference type="InterPro" id="IPR033248">
    <property type="entry name" value="Transketolase_C"/>
</dbReference>
<feature type="domain" description="Transketolase-like pyrimidine-binding" evidence="10">
    <location>
        <begin position="3"/>
        <end position="168"/>
    </location>
</feature>
<dbReference type="GO" id="GO:0046872">
    <property type="term" value="F:metal ion binding"/>
    <property type="evidence" value="ECO:0007669"/>
    <property type="project" value="UniProtKB-KW"/>
</dbReference>
<evidence type="ECO:0000256" key="8">
    <source>
        <dbReference type="ARBA" id="ARBA00022842"/>
    </source>
</evidence>
<comment type="caution">
    <text evidence="11">The sequence shown here is derived from an EMBL/GenBank/DDBJ whole genome shotgun (WGS) entry which is preliminary data.</text>
</comment>
<dbReference type="EMBL" id="PCVY01000038">
    <property type="protein sequence ID" value="PIQ86658.1"/>
    <property type="molecule type" value="Genomic_DNA"/>
</dbReference>
<reference evidence="11 12" key="1">
    <citation type="submission" date="2017-09" db="EMBL/GenBank/DDBJ databases">
        <title>Depth-based differentiation of microbial function through sediment-hosted aquifers and enrichment of novel symbionts in the deep terrestrial subsurface.</title>
        <authorList>
            <person name="Probst A.J."/>
            <person name="Ladd B."/>
            <person name="Jarett J.K."/>
            <person name="Geller-Mcgrath D.E."/>
            <person name="Sieber C.M."/>
            <person name="Emerson J.B."/>
            <person name="Anantharaman K."/>
            <person name="Thomas B.C."/>
            <person name="Malmstrom R."/>
            <person name="Stieglmeier M."/>
            <person name="Klingl A."/>
            <person name="Woyke T."/>
            <person name="Ryan C.M."/>
            <person name="Banfield J.F."/>
        </authorList>
    </citation>
    <scope>NUCLEOTIDE SEQUENCE [LARGE SCALE GENOMIC DNA]</scope>
    <source>
        <strain evidence="11">CG11_big_fil_rev_8_21_14_0_20_45_26</strain>
    </source>
</reference>
<accession>A0A2H0LQK4</accession>
<dbReference type="SUPFAM" id="SSF52518">
    <property type="entry name" value="Thiamin diphosphate-binding fold (THDP-binding)"/>
    <property type="match status" value="1"/>
</dbReference>
<dbReference type="Pfam" id="PF02780">
    <property type="entry name" value="Transketolase_C"/>
    <property type="match status" value="1"/>
</dbReference>
<comment type="cofactor">
    <cofactor evidence="1">
        <name>Ca(2+)</name>
        <dbReference type="ChEBI" id="CHEBI:29108"/>
    </cofactor>
</comment>
<dbReference type="CDD" id="cd07033">
    <property type="entry name" value="TPP_PYR_DXS_TK_like"/>
    <property type="match status" value="1"/>
</dbReference>
<dbReference type="InterPro" id="IPR051424">
    <property type="entry name" value="Transketolase-like"/>
</dbReference>
<evidence type="ECO:0000256" key="3">
    <source>
        <dbReference type="ARBA" id="ARBA00007131"/>
    </source>
</evidence>
<dbReference type="FunFam" id="3.40.50.970:FF:000129">
    <property type="entry name" value="Transketolase"/>
    <property type="match status" value="1"/>
</dbReference>
<dbReference type="InterPro" id="IPR005475">
    <property type="entry name" value="Transketolase-like_Pyr-bd"/>
</dbReference>
<evidence type="ECO:0000313" key="12">
    <source>
        <dbReference type="Proteomes" id="UP000230859"/>
    </source>
</evidence>
<gene>
    <name evidence="11" type="ORF">COV74_03910</name>
</gene>
<evidence type="ECO:0000313" key="11">
    <source>
        <dbReference type="EMBL" id="PIQ86658.1"/>
    </source>
</evidence>
<dbReference type="GO" id="GO:0004802">
    <property type="term" value="F:transketolase activity"/>
    <property type="evidence" value="ECO:0007669"/>
    <property type="project" value="TreeGrafter"/>
</dbReference>
<dbReference type="SMART" id="SM00861">
    <property type="entry name" value="Transket_pyr"/>
    <property type="match status" value="1"/>
</dbReference>
<comment type="similarity">
    <text evidence="3">Belongs to the transketolase family.</text>
</comment>
<dbReference type="Pfam" id="PF02779">
    <property type="entry name" value="Transket_pyr"/>
    <property type="match status" value="1"/>
</dbReference>
<dbReference type="SUPFAM" id="SSF52922">
    <property type="entry name" value="TK C-terminal domain-like"/>
    <property type="match status" value="1"/>
</dbReference>
<dbReference type="GO" id="GO:0030976">
    <property type="term" value="F:thiamine pyrophosphate binding"/>
    <property type="evidence" value="ECO:0007669"/>
    <property type="project" value="TreeGrafter"/>
</dbReference>
<evidence type="ECO:0000256" key="4">
    <source>
        <dbReference type="ARBA" id="ARBA00011738"/>
    </source>
</evidence>
<evidence type="ECO:0000256" key="7">
    <source>
        <dbReference type="ARBA" id="ARBA00022837"/>
    </source>
</evidence>
<keyword evidence="5" id="KW-0808">Transferase</keyword>
<dbReference type="InterPro" id="IPR009014">
    <property type="entry name" value="Transketo_C/PFOR_II"/>
</dbReference>